<keyword evidence="6 12" id="KW-0547">Nucleotide-binding</keyword>
<evidence type="ECO:0000256" key="4">
    <source>
        <dbReference type="ARBA" id="ARBA00022679"/>
    </source>
</evidence>
<dbReference type="InterPro" id="IPR011611">
    <property type="entry name" value="PfkB_dom"/>
</dbReference>
<comment type="subcellular location">
    <subcellularLocation>
        <location evidence="12">Cytoplasm</location>
    </subcellularLocation>
</comment>
<evidence type="ECO:0000256" key="10">
    <source>
        <dbReference type="ARBA" id="ARBA00022958"/>
    </source>
</evidence>
<comment type="activity regulation">
    <text evidence="12">Activated by a monovalent cation that binds near, but not in, the active site. The most likely occupant of the site in vivo is potassium. Ion binding induces a conformational change that may alter substrate affinity.</text>
</comment>
<comment type="similarity">
    <text evidence="1">Belongs to the carbohydrate kinase pfkB family.</text>
</comment>
<dbReference type="PANTHER" id="PTHR10584:SF166">
    <property type="entry name" value="RIBOKINASE"/>
    <property type="match status" value="1"/>
</dbReference>
<dbReference type="OrthoDB" id="9775849at2"/>
<dbReference type="SUPFAM" id="SSF53613">
    <property type="entry name" value="Ribokinase-like"/>
    <property type="match status" value="1"/>
</dbReference>
<proteinExistence type="inferred from homology"/>
<feature type="binding site" evidence="12">
    <location>
        <position position="184"/>
    </location>
    <ligand>
        <name>ATP</name>
        <dbReference type="ChEBI" id="CHEBI:30616"/>
    </ligand>
</feature>
<name>A0A543I0M6_9MICO</name>
<comment type="pathway">
    <text evidence="12">Carbohydrate metabolism; D-ribose degradation; D-ribose 5-phosphate from beta-D-ribopyranose: step 2/2.</text>
</comment>
<evidence type="ECO:0000256" key="12">
    <source>
        <dbReference type="HAMAP-Rule" id="MF_01987"/>
    </source>
</evidence>
<comment type="cofactor">
    <cofactor evidence="12">
        <name>Mg(2+)</name>
        <dbReference type="ChEBI" id="CHEBI:18420"/>
    </cofactor>
    <text evidence="12">Requires a divalent cation, most likely magnesium in vivo, as an electrophilic catalyst to aid phosphoryl group transfer. It is the chelate of the metal and the nucleotide that is the actual substrate.</text>
</comment>
<evidence type="ECO:0000256" key="2">
    <source>
        <dbReference type="ARBA" id="ARBA00012035"/>
    </source>
</evidence>
<feature type="binding site" evidence="12">
    <location>
        <position position="268"/>
    </location>
    <ligand>
        <name>K(+)</name>
        <dbReference type="ChEBI" id="CHEBI:29103"/>
    </ligand>
</feature>
<dbReference type="Proteomes" id="UP000316747">
    <property type="component" value="Unassembled WGS sequence"/>
</dbReference>
<feature type="binding site" evidence="12">
    <location>
        <position position="259"/>
    </location>
    <ligand>
        <name>ATP</name>
        <dbReference type="ChEBI" id="CHEBI:30616"/>
    </ligand>
</feature>
<dbReference type="EMBL" id="VFPM01000001">
    <property type="protein sequence ID" value="TQM64101.1"/>
    <property type="molecule type" value="Genomic_DNA"/>
</dbReference>
<evidence type="ECO:0000256" key="11">
    <source>
        <dbReference type="ARBA" id="ARBA00023277"/>
    </source>
</evidence>
<feature type="binding site" evidence="12">
    <location>
        <begin position="204"/>
        <end position="209"/>
    </location>
    <ligand>
        <name>ATP</name>
        <dbReference type="ChEBI" id="CHEBI:30616"/>
    </ligand>
</feature>
<dbReference type="InterPro" id="IPR029056">
    <property type="entry name" value="Ribokinase-like"/>
</dbReference>
<keyword evidence="4 12" id="KW-0808">Transferase</keyword>
<feature type="active site" description="Proton acceptor" evidence="12">
    <location>
        <position position="235"/>
    </location>
</feature>
<evidence type="ECO:0000256" key="3">
    <source>
        <dbReference type="ARBA" id="ARBA00016943"/>
    </source>
</evidence>
<keyword evidence="15" id="KW-1185">Reference proteome</keyword>
<evidence type="ECO:0000256" key="6">
    <source>
        <dbReference type="ARBA" id="ARBA00022741"/>
    </source>
</evidence>
<keyword evidence="5 12" id="KW-0479">Metal-binding</keyword>
<dbReference type="InterPro" id="IPR011877">
    <property type="entry name" value="Ribokinase"/>
</dbReference>
<dbReference type="RefSeq" id="WP_141841800.1">
    <property type="nucleotide sequence ID" value="NZ_VFPM01000001.1"/>
</dbReference>
<evidence type="ECO:0000256" key="8">
    <source>
        <dbReference type="ARBA" id="ARBA00022840"/>
    </source>
</evidence>
<dbReference type="UniPathway" id="UPA00916">
    <property type="reaction ID" value="UER00889"/>
</dbReference>
<evidence type="ECO:0000256" key="9">
    <source>
        <dbReference type="ARBA" id="ARBA00022842"/>
    </source>
</evidence>
<feature type="binding site" evidence="12">
    <location>
        <begin position="39"/>
        <end position="43"/>
    </location>
    <ligand>
        <name>substrate</name>
    </ligand>
</feature>
<dbReference type="GO" id="GO:0046872">
    <property type="term" value="F:metal ion binding"/>
    <property type="evidence" value="ECO:0007669"/>
    <property type="project" value="UniProtKB-KW"/>
</dbReference>
<comment type="function">
    <text evidence="12">Catalyzes the phosphorylation of ribose at O-5 in a reaction requiring ATP and magnesium. The resulting D-ribose-5-phosphate can then be used either for sythesis of nucleotides, histidine, and tryptophan, or as a component of the pentose phosphate pathway.</text>
</comment>
<dbReference type="GO" id="GO:0005524">
    <property type="term" value="F:ATP binding"/>
    <property type="evidence" value="ECO:0007669"/>
    <property type="project" value="UniProtKB-UniRule"/>
</dbReference>
<dbReference type="InterPro" id="IPR002139">
    <property type="entry name" value="Ribo/fructo_kinase"/>
</dbReference>
<reference evidence="14 15" key="1">
    <citation type="submission" date="2019-06" db="EMBL/GenBank/DDBJ databases">
        <title>Genome sequencing of plant associated microbes to promote plant fitness in Sorghum bicolor and Oryza sativa.</title>
        <authorList>
            <person name="Coleman-Derr D."/>
        </authorList>
    </citation>
    <scope>NUCLEOTIDE SEQUENCE [LARGE SCALE GENOMIC DNA]</scope>
    <source>
        <strain evidence="14 15">KV-663</strain>
    </source>
</reference>
<comment type="caution">
    <text evidence="14">The sequence shown here is derived from an EMBL/GenBank/DDBJ whole genome shotgun (WGS) entry which is preliminary data.</text>
</comment>
<dbReference type="PROSITE" id="PS00584">
    <property type="entry name" value="PFKB_KINASES_2"/>
    <property type="match status" value="1"/>
</dbReference>
<feature type="binding site" evidence="12">
    <location>
        <position position="265"/>
    </location>
    <ligand>
        <name>K(+)</name>
        <dbReference type="ChEBI" id="CHEBI:29103"/>
    </ligand>
</feature>
<organism evidence="14 15">
    <name type="scientific">Humibacillus xanthopallidus</name>
    <dbReference type="NCBI Taxonomy" id="412689"/>
    <lineage>
        <taxon>Bacteria</taxon>
        <taxon>Bacillati</taxon>
        <taxon>Actinomycetota</taxon>
        <taxon>Actinomycetes</taxon>
        <taxon>Micrococcales</taxon>
        <taxon>Intrasporangiaceae</taxon>
        <taxon>Humibacillus</taxon>
    </lineage>
</organism>
<dbReference type="PANTHER" id="PTHR10584">
    <property type="entry name" value="SUGAR KINASE"/>
    <property type="match status" value="1"/>
</dbReference>
<feature type="binding site" evidence="12">
    <location>
        <position position="140"/>
    </location>
    <ligand>
        <name>substrate</name>
    </ligand>
</feature>
<accession>A0A543I0M6</accession>
<dbReference type="PRINTS" id="PR00990">
    <property type="entry name" value="RIBOKINASE"/>
</dbReference>
<comment type="similarity">
    <text evidence="12">Belongs to the carbohydrate kinase PfkB family. Ribokinase subfamily.</text>
</comment>
<keyword evidence="8 12" id="KW-0067">ATP-binding</keyword>
<comment type="subunit">
    <text evidence="12">Homodimer.</text>
</comment>
<evidence type="ECO:0000313" key="14">
    <source>
        <dbReference type="EMBL" id="TQM64101.1"/>
    </source>
</evidence>
<dbReference type="GO" id="GO:0019303">
    <property type="term" value="P:D-ribose catabolic process"/>
    <property type="evidence" value="ECO:0007669"/>
    <property type="project" value="UniProtKB-UniRule"/>
</dbReference>
<sequence>MGRVVVLGSLNVDVVTLVERHPHPGETVLGRAGGRFAGGKGGNQAAAAARAATGEVQMLARVGADEAGAAYVERLRSLGVDASSVSSSPTAPTGTALITVDDEGENSIIVIAGANGERDRSLVEEAGRLGSGDVLLCSLEVDLATVADAARAAHAAGARVVINLAPYAALPPDVIALADPVVVNETEMALLADSDLLPESLLVTFGAAGARWGTHGVDGIPVASRDLGDTVGAGDAFCGALAAALASGADRQTALEAANAAGAAAVRWVGAQPDAAL</sequence>
<evidence type="ECO:0000256" key="7">
    <source>
        <dbReference type="ARBA" id="ARBA00022777"/>
    </source>
</evidence>
<dbReference type="EC" id="2.7.1.15" evidence="2 12"/>
<evidence type="ECO:0000259" key="13">
    <source>
        <dbReference type="Pfam" id="PF00294"/>
    </source>
</evidence>
<feature type="binding site" evidence="12">
    <location>
        <begin position="11"/>
        <end position="13"/>
    </location>
    <ligand>
        <name>substrate</name>
    </ligand>
</feature>
<gene>
    <name evidence="12" type="primary">rbsK</name>
    <name evidence="14" type="ORF">FBY41_0461</name>
</gene>
<keyword evidence="12" id="KW-0963">Cytoplasm</keyword>
<protein>
    <recommendedName>
        <fullName evidence="3 12">Ribokinase</fullName>
        <shortName evidence="12">RK</shortName>
        <ecNumber evidence="2 12">2.7.1.15</ecNumber>
    </recommendedName>
</protein>
<evidence type="ECO:0000256" key="1">
    <source>
        <dbReference type="ARBA" id="ARBA00005380"/>
    </source>
</evidence>
<dbReference type="Pfam" id="PF00294">
    <property type="entry name" value="PfkB"/>
    <property type="match status" value="1"/>
</dbReference>
<keyword evidence="7 12" id="KW-0418">Kinase</keyword>
<feature type="domain" description="Carbohydrate kinase PfkB" evidence="13">
    <location>
        <begin position="2"/>
        <end position="273"/>
    </location>
</feature>
<comment type="caution">
    <text evidence="12">Lacks conserved residue(s) required for the propagation of feature annotation.</text>
</comment>
<dbReference type="GO" id="GO:0005829">
    <property type="term" value="C:cytosol"/>
    <property type="evidence" value="ECO:0007669"/>
    <property type="project" value="TreeGrafter"/>
</dbReference>
<feature type="binding site" evidence="12">
    <location>
        <begin position="234"/>
        <end position="235"/>
    </location>
    <ligand>
        <name>ATP</name>
        <dbReference type="ChEBI" id="CHEBI:30616"/>
    </ligand>
</feature>
<keyword evidence="11 12" id="KW-0119">Carbohydrate metabolism</keyword>
<dbReference type="GO" id="GO:0004747">
    <property type="term" value="F:ribokinase activity"/>
    <property type="evidence" value="ECO:0007669"/>
    <property type="project" value="UniProtKB-UniRule"/>
</dbReference>
<feature type="binding site" evidence="12">
    <location>
        <position position="229"/>
    </location>
    <ligand>
        <name>K(+)</name>
        <dbReference type="ChEBI" id="CHEBI:29103"/>
    </ligand>
</feature>
<comment type="catalytic activity">
    <reaction evidence="12">
        <text>D-ribose + ATP = D-ribose 5-phosphate + ADP + H(+)</text>
        <dbReference type="Rhea" id="RHEA:13697"/>
        <dbReference type="ChEBI" id="CHEBI:15378"/>
        <dbReference type="ChEBI" id="CHEBI:30616"/>
        <dbReference type="ChEBI" id="CHEBI:47013"/>
        <dbReference type="ChEBI" id="CHEBI:78346"/>
        <dbReference type="ChEBI" id="CHEBI:456216"/>
        <dbReference type="EC" id="2.7.1.15"/>
    </reaction>
</comment>
<keyword evidence="10 12" id="KW-0630">Potassium</keyword>
<evidence type="ECO:0000256" key="5">
    <source>
        <dbReference type="ARBA" id="ARBA00022723"/>
    </source>
</evidence>
<evidence type="ECO:0000313" key="15">
    <source>
        <dbReference type="Proteomes" id="UP000316747"/>
    </source>
</evidence>
<dbReference type="Gene3D" id="3.40.1190.20">
    <property type="match status" value="1"/>
</dbReference>
<dbReference type="HAMAP" id="MF_01987">
    <property type="entry name" value="Ribokinase"/>
    <property type="match status" value="1"/>
</dbReference>
<dbReference type="AlphaFoldDB" id="A0A543I0M6"/>
<feature type="binding site" evidence="12">
    <location>
        <position position="231"/>
    </location>
    <ligand>
        <name>K(+)</name>
        <dbReference type="ChEBI" id="CHEBI:29103"/>
    </ligand>
</feature>
<dbReference type="InterPro" id="IPR002173">
    <property type="entry name" value="Carboh/pur_kinase_PfkB_CS"/>
</dbReference>
<feature type="binding site" evidence="12">
    <location>
        <position position="270"/>
    </location>
    <ligand>
        <name>K(+)</name>
        <dbReference type="ChEBI" id="CHEBI:29103"/>
    </ligand>
</feature>
<feature type="binding site" evidence="12">
    <location>
        <position position="235"/>
    </location>
    <ligand>
        <name>substrate</name>
    </ligand>
</feature>
<keyword evidence="9 12" id="KW-0460">Magnesium</keyword>